<protein>
    <submittedName>
        <fullName evidence="1">Uncharacterized protein</fullName>
    </submittedName>
</protein>
<accession>A0A317EJT5</accession>
<evidence type="ECO:0000313" key="1">
    <source>
        <dbReference type="EMBL" id="PWS27090.1"/>
    </source>
</evidence>
<comment type="caution">
    <text evidence="1">The sequence shown here is derived from an EMBL/GenBank/DDBJ whole genome shotgun (WGS) entry which is preliminary data.</text>
</comment>
<evidence type="ECO:0000313" key="2">
    <source>
        <dbReference type="Proteomes" id="UP000245379"/>
    </source>
</evidence>
<organism evidence="1 2">
    <name type="scientific">Pedobacter yonginense</name>
    <dbReference type="NCBI Taxonomy" id="651869"/>
    <lineage>
        <taxon>Bacteria</taxon>
        <taxon>Pseudomonadati</taxon>
        <taxon>Bacteroidota</taxon>
        <taxon>Sphingobacteriia</taxon>
        <taxon>Sphingobacteriales</taxon>
        <taxon>Sphingobacteriaceae</taxon>
        <taxon>Pedobacter</taxon>
    </lineage>
</organism>
<sequence>MIFLSSYVSPVPWFVSSRNNKNISKWYVRIGTIAVRSLWCTSPSKINQIETAAPDFFYRGYSEKLDER</sequence>
<name>A0A317EJT5_9SPHI</name>
<dbReference type="EMBL" id="QGNZ01000003">
    <property type="protein sequence ID" value="PWS27090.1"/>
    <property type="molecule type" value="Genomic_DNA"/>
</dbReference>
<gene>
    <name evidence="1" type="ORF">DHW03_13870</name>
</gene>
<reference evidence="1 2" key="1">
    <citation type="submission" date="2018-05" db="EMBL/GenBank/DDBJ databases">
        <title>Pedobacter paludis sp. nov., isolated from wetland soil.</title>
        <authorList>
            <person name="Zhang Y."/>
            <person name="Wang G."/>
        </authorList>
    </citation>
    <scope>NUCLEOTIDE SEQUENCE [LARGE SCALE GENOMIC DNA]</scope>
    <source>
        <strain evidence="1 2">KCTC22721</strain>
    </source>
</reference>
<dbReference type="Proteomes" id="UP000245379">
    <property type="component" value="Unassembled WGS sequence"/>
</dbReference>
<proteinExistence type="predicted"/>
<dbReference type="AlphaFoldDB" id="A0A317EJT5"/>
<keyword evidence="2" id="KW-1185">Reference proteome</keyword>